<feature type="region of interest" description="Disordered" evidence="1">
    <location>
        <begin position="1"/>
        <end position="31"/>
    </location>
</feature>
<name>A0A212EVM5_DANPL</name>
<evidence type="ECO:0000256" key="1">
    <source>
        <dbReference type="SAM" id="MobiDB-lite"/>
    </source>
</evidence>
<comment type="caution">
    <text evidence="2">The sequence shown here is derived from an EMBL/GenBank/DDBJ whole genome shotgun (WGS) entry which is preliminary data.</text>
</comment>
<organism evidence="2 3">
    <name type="scientific">Danaus plexippus plexippus</name>
    <dbReference type="NCBI Taxonomy" id="278856"/>
    <lineage>
        <taxon>Eukaryota</taxon>
        <taxon>Metazoa</taxon>
        <taxon>Ecdysozoa</taxon>
        <taxon>Arthropoda</taxon>
        <taxon>Hexapoda</taxon>
        <taxon>Insecta</taxon>
        <taxon>Pterygota</taxon>
        <taxon>Neoptera</taxon>
        <taxon>Endopterygota</taxon>
        <taxon>Lepidoptera</taxon>
        <taxon>Glossata</taxon>
        <taxon>Ditrysia</taxon>
        <taxon>Papilionoidea</taxon>
        <taxon>Nymphalidae</taxon>
        <taxon>Danainae</taxon>
        <taxon>Danaini</taxon>
        <taxon>Danaina</taxon>
        <taxon>Danaus</taxon>
        <taxon>Danaus</taxon>
    </lineage>
</organism>
<evidence type="ECO:0000313" key="3">
    <source>
        <dbReference type="Proteomes" id="UP000007151"/>
    </source>
</evidence>
<dbReference type="AlphaFoldDB" id="A0A212EVM5"/>
<dbReference type="EMBL" id="AGBW02012166">
    <property type="protein sequence ID" value="OWR45548.1"/>
    <property type="molecule type" value="Genomic_DNA"/>
</dbReference>
<accession>A0A212EVM5</accession>
<dbReference type="KEGG" id="dpl:KGM_201721"/>
<proteinExistence type="predicted"/>
<reference evidence="2 3" key="1">
    <citation type="journal article" date="2011" name="Cell">
        <title>The monarch butterfly genome yields insights into long-distance migration.</title>
        <authorList>
            <person name="Zhan S."/>
            <person name="Merlin C."/>
            <person name="Boore J.L."/>
            <person name="Reppert S.M."/>
        </authorList>
    </citation>
    <scope>NUCLEOTIDE SEQUENCE [LARGE SCALE GENOMIC DNA]</scope>
    <source>
        <strain evidence="2">F-2</strain>
    </source>
</reference>
<feature type="region of interest" description="Disordered" evidence="1">
    <location>
        <begin position="62"/>
        <end position="95"/>
    </location>
</feature>
<dbReference type="InParanoid" id="A0A212EVM5"/>
<protein>
    <submittedName>
        <fullName evidence="2">Uncharacterized protein</fullName>
    </submittedName>
</protein>
<dbReference type="Proteomes" id="UP000007151">
    <property type="component" value="Unassembled WGS sequence"/>
</dbReference>
<sequence length="95" mass="10160">MPLSVLRPVAITPGKETDKDTAGDAASWHSVQRCHQTTLRANASSIVERRPSAAGRRYVTANGTCVTPERPTPTGREEPRHGARYPPAGGVGRSQ</sequence>
<keyword evidence="3" id="KW-1185">Reference proteome</keyword>
<gene>
    <name evidence="2" type="ORF">KGM_201721</name>
</gene>
<evidence type="ECO:0000313" key="2">
    <source>
        <dbReference type="EMBL" id="OWR45548.1"/>
    </source>
</evidence>